<comment type="subcellular location">
    <subcellularLocation>
        <location evidence="1">Cell membrane</location>
        <topology evidence="1">Multi-pass membrane protein</topology>
    </subcellularLocation>
</comment>
<proteinExistence type="predicted"/>
<feature type="domain" description="Major facilitator superfamily (MFS) profile" evidence="8">
    <location>
        <begin position="13"/>
        <end position="400"/>
    </location>
</feature>
<dbReference type="PANTHER" id="PTHR11662:SF399">
    <property type="entry name" value="FI19708P1-RELATED"/>
    <property type="match status" value="1"/>
</dbReference>
<dbReference type="InterPro" id="IPR036259">
    <property type="entry name" value="MFS_trans_sf"/>
</dbReference>
<evidence type="ECO:0000313" key="9">
    <source>
        <dbReference type="EMBL" id="RTQ93814.1"/>
    </source>
</evidence>
<dbReference type="InterPro" id="IPR050382">
    <property type="entry name" value="MFS_Na/Anion_cotransporter"/>
</dbReference>
<reference evidence="9 10" key="1">
    <citation type="submission" date="2018-12" db="EMBL/GenBank/DDBJ databases">
        <authorList>
            <person name="Yu L."/>
        </authorList>
    </citation>
    <scope>NUCLEOTIDE SEQUENCE [LARGE SCALE GENOMIC DNA]</scope>
    <source>
        <strain evidence="9 10">S5H2222</strain>
    </source>
</reference>
<dbReference type="InterPro" id="IPR011701">
    <property type="entry name" value="MFS"/>
</dbReference>
<comment type="caution">
    <text evidence="9">The sequence shown here is derived from an EMBL/GenBank/DDBJ whole genome shotgun (WGS) entry which is preliminary data.</text>
</comment>
<keyword evidence="4 7" id="KW-0812">Transmembrane</keyword>
<sequence length="409" mass="45164">MVSKLSQNWKYVIVILLFLGWSIGNFDRFFMNYAILGISKDLQLSTSQTGIVLSSFFAGYALMQIPGGWLADRFGFRKVIITALLAWSIFTIFSGMAWSFASLILIRFLFGLGEGSFFPSASKGIASWFPQNERSRAMSFMLTSGTIMGVITPIIGTQSMQTIGWRTIFYIAGAVGIIFVLLYMIFLKEQNSSTAEKVETTSKNKAPLRDVLKTPIIWNLFIAYFAIYAVQWGLMTWMPTYLVDARQLDLTSVGYISAIPAVAGIIAMLTSGYILDKLPEGKDKLIAAVFAVLTAVFLYLMAFAPNIAMFAVYQSIVTVFMSFNIVLIISAPLKMLSEEIVGTANGFINTGAQFAGVLTPMLIGFLVDAFDGSYTVAFIMLIMFALLCAGSLFLIRPKKEVAYLKKVES</sequence>
<dbReference type="AlphaFoldDB" id="A0A3S0KK76"/>
<keyword evidence="10" id="KW-1185">Reference proteome</keyword>
<dbReference type="InterPro" id="IPR000849">
    <property type="entry name" value="Sugar_P_transporter"/>
</dbReference>
<feature type="transmembrane region" description="Helical" evidence="7">
    <location>
        <begin position="79"/>
        <end position="98"/>
    </location>
</feature>
<gene>
    <name evidence="9" type="ORF">EKG35_07710</name>
</gene>
<name>A0A3S0KK76_9BACI</name>
<dbReference type="GO" id="GO:0005886">
    <property type="term" value="C:plasma membrane"/>
    <property type="evidence" value="ECO:0007669"/>
    <property type="project" value="UniProtKB-SubCell"/>
</dbReference>
<feature type="transmembrane region" description="Helical" evidence="7">
    <location>
        <begin position="216"/>
        <end position="234"/>
    </location>
</feature>
<feature type="transmembrane region" description="Helical" evidence="7">
    <location>
        <begin position="168"/>
        <end position="187"/>
    </location>
</feature>
<evidence type="ECO:0000256" key="3">
    <source>
        <dbReference type="ARBA" id="ARBA00022475"/>
    </source>
</evidence>
<feature type="transmembrane region" description="Helical" evidence="7">
    <location>
        <begin position="12"/>
        <end position="31"/>
    </location>
</feature>
<evidence type="ECO:0000256" key="1">
    <source>
        <dbReference type="ARBA" id="ARBA00004651"/>
    </source>
</evidence>
<evidence type="ECO:0000256" key="4">
    <source>
        <dbReference type="ARBA" id="ARBA00022692"/>
    </source>
</evidence>
<feature type="transmembrane region" description="Helical" evidence="7">
    <location>
        <begin position="51"/>
        <end position="72"/>
    </location>
</feature>
<keyword evidence="2" id="KW-0813">Transport</keyword>
<dbReference type="PIRSF" id="PIRSF002808">
    <property type="entry name" value="Hexose_phosphate_transp"/>
    <property type="match status" value="1"/>
</dbReference>
<evidence type="ECO:0000256" key="5">
    <source>
        <dbReference type="ARBA" id="ARBA00022989"/>
    </source>
</evidence>
<dbReference type="SUPFAM" id="SSF103473">
    <property type="entry name" value="MFS general substrate transporter"/>
    <property type="match status" value="1"/>
</dbReference>
<evidence type="ECO:0000256" key="2">
    <source>
        <dbReference type="ARBA" id="ARBA00022448"/>
    </source>
</evidence>
<organism evidence="9 10">
    <name type="scientific">Lysinibacillus telephonicus</name>
    <dbReference type="NCBI Taxonomy" id="1714840"/>
    <lineage>
        <taxon>Bacteria</taxon>
        <taxon>Bacillati</taxon>
        <taxon>Bacillota</taxon>
        <taxon>Bacilli</taxon>
        <taxon>Bacillales</taxon>
        <taxon>Bacillaceae</taxon>
        <taxon>Lysinibacillus</taxon>
    </lineage>
</organism>
<feature type="transmembrane region" description="Helical" evidence="7">
    <location>
        <begin position="373"/>
        <end position="395"/>
    </location>
</feature>
<dbReference type="Gene3D" id="1.20.1250.20">
    <property type="entry name" value="MFS general substrate transporter like domains"/>
    <property type="match status" value="2"/>
</dbReference>
<evidence type="ECO:0000256" key="6">
    <source>
        <dbReference type="ARBA" id="ARBA00023136"/>
    </source>
</evidence>
<feature type="transmembrane region" description="Helical" evidence="7">
    <location>
        <begin position="285"/>
        <end position="304"/>
    </location>
</feature>
<dbReference type="EMBL" id="RXNR01000016">
    <property type="protein sequence ID" value="RTQ93814.1"/>
    <property type="molecule type" value="Genomic_DNA"/>
</dbReference>
<dbReference type="GO" id="GO:0022857">
    <property type="term" value="F:transmembrane transporter activity"/>
    <property type="evidence" value="ECO:0007669"/>
    <property type="project" value="InterPro"/>
</dbReference>
<evidence type="ECO:0000313" key="10">
    <source>
        <dbReference type="Proteomes" id="UP000276349"/>
    </source>
</evidence>
<dbReference type="PROSITE" id="PS50850">
    <property type="entry name" value="MFS"/>
    <property type="match status" value="1"/>
</dbReference>
<keyword evidence="6 7" id="KW-0472">Membrane</keyword>
<evidence type="ECO:0000259" key="8">
    <source>
        <dbReference type="PROSITE" id="PS50850"/>
    </source>
</evidence>
<keyword evidence="5 7" id="KW-1133">Transmembrane helix</keyword>
<keyword evidence="3" id="KW-1003">Cell membrane</keyword>
<dbReference type="Pfam" id="PF07690">
    <property type="entry name" value="MFS_1"/>
    <property type="match status" value="1"/>
</dbReference>
<dbReference type="PANTHER" id="PTHR11662">
    <property type="entry name" value="SOLUTE CARRIER FAMILY 17"/>
    <property type="match status" value="1"/>
</dbReference>
<feature type="transmembrane region" description="Helical" evidence="7">
    <location>
        <begin position="254"/>
        <end position="273"/>
    </location>
</feature>
<accession>A0A3S0KK76</accession>
<dbReference type="Proteomes" id="UP000276349">
    <property type="component" value="Unassembled WGS sequence"/>
</dbReference>
<evidence type="ECO:0000256" key="7">
    <source>
        <dbReference type="SAM" id="Phobius"/>
    </source>
</evidence>
<feature type="transmembrane region" description="Helical" evidence="7">
    <location>
        <begin position="310"/>
        <end position="333"/>
    </location>
</feature>
<dbReference type="OrthoDB" id="9773404at2"/>
<dbReference type="InterPro" id="IPR020846">
    <property type="entry name" value="MFS_dom"/>
</dbReference>
<dbReference type="RefSeq" id="WP_126293867.1">
    <property type="nucleotide sequence ID" value="NZ_CP155468.1"/>
</dbReference>
<protein>
    <submittedName>
        <fullName evidence="9">MFS transporter</fullName>
    </submittedName>
</protein>
<dbReference type="CDD" id="cd17319">
    <property type="entry name" value="MFS_ExuT_GudP_like"/>
    <property type="match status" value="1"/>
</dbReference>
<feature type="transmembrane region" description="Helical" evidence="7">
    <location>
        <begin position="345"/>
        <end position="367"/>
    </location>
</feature>